<proteinExistence type="predicted"/>
<dbReference type="Gene3D" id="3.30.420.40">
    <property type="match status" value="1"/>
</dbReference>
<evidence type="ECO:0000313" key="2">
    <source>
        <dbReference type="EMBL" id="RBP09918.1"/>
    </source>
</evidence>
<accession>A0A366F5J3</accession>
<dbReference type="Pfam" id="PF05378">
    <property type="entry name" value="Hydant_A_N"/>
    <property type="match status" value="1"/>
</dbReference>
<dbReference type="Proteomes" id="UP000253529">
    <property type="component" value="Unassembled WGS sequence"/>
</dbReference>
<protein>
    <submittedName>
        <fullName evidence="2">Hydantoinase/oxoprolinase-like protein</fullName>
    </submittedName>
</protein>
<keyword evidence="3" id="KW-1185">Reference proteome</keyword>
<gene>
    <name evidence="2" type="ORF">DFR50_120118</name>
</gene>
<reference evidence="2 3" key="1">
    <citation type="submission" date="2018-06" db="EMBL/GenBank/DDBJ databases">
        <title>Genomic Encyclopedia of Type Strains, Phase IV (KMG-IV): sequencing the most valuable type-strain genomes for metagenomic binning, comparative biology and taxonomic classification.</title>
        <authorList>
            <person name="Goeker M."/>
        </authorList>
    </citation>
    <scope>NUCLEOTIDE SEQUENCE [LARGE SCALE GENOMIC DNA]</scope>
    <source>
        <strain evidence="2 3">DSM 24875</strain>
    </source>
</reference>
<dbReference type="PANTHER" id="PTHR11365:SF10">
    <property type="entry name" value="HYDANTOINASE_OXOPROLINASE"/>
    <property type="match status" value="1"/>
</dbReference>
<evidence type="ECO:0000259" key="1">
    <source>
        <dbReference type="Pfam" id="PF05378"/>
    </source>
</evidence>
<dbReference type="EMBL" id="QNRK01000020">
    <property type="protein sequence ID" value="RBP09918.1"/>
    <property type="molecule type" value="Genomic_DNA"/>
</dbReference>
<dbReference type="GO" id="GO:0016787">
    <property type="term" value="F:hydrolase activity"/>
    <property type="evidence" value="ECO:0007669"/>
    <property type="project" value="InterPro"/>
</dbReference>
<dbReference type="PANTHER" id="PTHR11365">
    <property type="entry name" value="5-OXOPROLINASE RELATED"/>
    <property type="match status" value="1"/>
</dbReference>
<dbReference type="InterPro" id="IPR008040">
    <property type="entry name" value="Hydant_A_N"/>
</dbReference>
<feature type="domain" description="Hydantoinase/oxoprolinase N-terminal" evidence="1">
    <location>
        <begin position="3"/>
        <end position="100"/>
    </location>
</feature>
<organism evidence="2 3">
    <name type="scientific">Roseiarcus fermentans</name>
    <dbReference type="NCBI Taxonomy" id="1473586"/>
    <lineage>
        <taxon>Bacteria</taxon>
        <taxon>Pseudomonadati</taxon>
        <taxon>Pseudomonadota</taxon>
        <taxon>Alphaproteobacteria</taxon>
        <taxon>Hyphomicrobiales</taxon>
        <taxon>Roseiarcaceae</taxon>
        <taxon>Roseiarcus</taxon>
    </lineage>
</organism>
<evidence type="ECO:0000313" key="3">
    <source>
        <dbReference type="Proteomes" id="UP000253529"/>
    </source>
</evidence>
<dbReference type="InterPro" id="IPR043129">
    <property type="entry name" value="ATPase_NBD"/>
</dbReference>
<name>A0A366F5J3_9HYPH</name>
<dbReference type="AlphaFoldDB" id="A0A366F5J3"/>
<dbReference type="InterPro" id="IPR045079">
    <property type="entry name" value="Oxoprolinase-like"/>
</dbReference>
<comment type="caution">
    <text evidence="2">The sequence shown here is derived from an EMBL/GenBank/DDBJ whole genome shotgun (WGS) entry which is preliminary data.</text>
</comment>
<sequence>MIRIGVDVGGTNTDAVVMDGAKVLAGVKAATTADVMSGVVAALRAVLAEAKLDPSAIAVVMIGTTHFTNAVVQRRDLAQTAAIRLGLPATASLPPMVDWPDRPADTGP</sequence>
<dbReference type="SUPFAM" id="SSF53067">
    <property type="entry name" value="Actin-like ATPase domain"/>
    <property type="match status" value="1"/>
</dbReference>